<dbReference type="PANTHER" id="PTHR13257:SF0">
    <property type="entry name" value="NUCLEAR PORE COMPLEX PROTEIN NUP88"/>
    <property type="match status" value="1"/>
</dbReference>
<dbReference type="Pfam" id="PF10168">
    <property type="entry name" value="Nup88"/>
    <property type="match status" value="1"/>
</dbReference>
<keyword evidence="7" id="KW-0539">Nucleus</keyword>
<dbReference type="InterPro" id="IPR037700">
    <property type="entry name" value="NUP88/NUP82"/>
</dbReference>
<dbReference type="InterPro" id="IPR019321">
    <property type="entry name" value="Nucleoporin_Nup88"/>
</dbReference>
<evidence type="ECO:0000256" key="1">
    <source>
        <dbReference type="ARBA" id="ARBA00004567"/>
    </source>
</evidence>
<name>A0A5E8C0V1_9ASCO</name>
<evidence type="ECO:0000313" key="9">
    <source>
        <dbReference type="Proteomes" id="UP000398389"/>
    </source>
</evidence>
<evidence type="ECO:0000256" key="7">
    <source>
        <dbReference type="ARBA" id="ARBA00023242"/>
    </source>
</evidence>
<dbReference type="RefSeq" id="XP_031855720.1">
    <property type="nucleotide sequence ID" value="XM_031999829.1"/>
</dbReference>
<dbReference type="GO" id="GO:0006406">
    <property type="term" value="P:mRNA export from nucleus"/>
    <property type="evidence" value="ECO:0007669"/>
    <property type="project" value="TreeGrafter"/>
</dbReference>
<comment type="subcellular location">
    <subcellularLocation>
        <location evidence="1">Nucleus</location>
        <location evidence="1">Nuclear pore complex</location>
    </subcellularLocation>
</comment>
<evidence type="ECO:0008006" key="10">
    <source>
        <dbReference type="Google" id="ProtNLM"/>
    </source>
</evidence>
<keyword evidence="9" id="KW-1185">Reference proteome</keyword>
<dbReference type="GO" id="GO:0017056">
    <property type="term" value="F:structural constituent of nuclear pore"/>
    <property type="evidence" value="ECO:0007669"/>
    <property type="project" value="InterPro"/>
</dbReference>
<protein>
    <recommendedName>
        <fullName evidence="10">Nucleoporin Nup82</fullName>
    </recommendedName>
</protein>
<accession>A0A5E8C0V1</accession>
<sequence>MQTPDFDQLLSKHKIFRTSSSSPQGSTVLQNKLAVRGTDVFYAVENTVRCSNLVDSLNYKVLNLPIVQFPITSILINSSETLLAIIGIQRVVVCDLPPNGFMYQPFDEVKVRCRDVGSYCLDGDVRVLKIIWNPIHRYDANLIVLTSDNIVRSYDLLTNNNVPEQVVQLTLSSSETTTLGVHSLANEINDFEAVSIALGSSSEPYGRFTLYVLSKEGDIYALSPFIPNTFVLTQNELETVFDSAVAAEHEHRHSDSSEVIIRRHYKRQLDWASNLWSQASIAVVESRQNLLNGTFDEYYVLKKPETSFPPQLQGPFKICPYPDEFYYKEAIDIGTIDNGACTVVCTTYSDGSILLALQLYRIDLNWDVSEVSFDSSLDVVEFISLNQLSDPSFSRLRYSPSVFVPYNAEDYFYIINDTLAYRIDISPWSKFVTEFIHDATPQNFDEVFDSRNASKIVSLTDQKLDFSKVCGVVDVKIEKTYSITVTNDHVWVDTLLDSNLKPLQILFSATETEKIKPPTHLDEKFDICSAFDKLSFNIPRPRNGLSLKDPIGFNISTLTYSYELGVYFSEELSKLHQIGLAIHNRLIDQRCELHRQISSVRKFQERNETLVQQNPLKRVEKLAQRQSSLQDRANALLRTLSSKSSISLPLSNQEKSWNAELERIKSSLSGVRGLDTRVKTALLQADMLLNDRKLKNLEKARLQTKYLVSNNMSLFKPLDSSSNELKRQILKETEIINNTKNVLEGVLNDIKDNFKI</sequence>
<evidence type="ECO:0000256" key="6">
    <source>
        <dbReference type="ARBA" id="ARBA00023132"/>
    </source>
</evidence>
<keyword evidence="4" id="KW-0653">Protein transport</keyword>
<dbReference type="OrthoDB" id="341482at2759"/>
<keyword evidence="3" id="KW-0509">mRNA transport</keyword>
<organism evidence="8 9">
    <name type="scientific">Magnusiomyces paraingens</name>
    <dbReference type="NCBI Taxonomy" id="2606893"/>
    <lineage>
        <taxon>Eukaryota</taxon>
        <taxon>Fungi</taxon>
        <taxon>Dikarya</taxon>
        <taxon>Ascomycota</taxon>
        <taxon>Saccharomycotina</taxon>
        <taxon>Dipodascomycetes</taxon>
        <taxon>Dipodascales</taxon>
        <taxon>Dipodascaceae</taxon>
        <taxon>Magnusiomyces</taxon>
    </lineage>
</organism>
<dbReference type="PANTHER" id="PTHR13257">
    <property type="entry name" value="NUCLEOPORIN NUP84-RELATED"/>
    <property type="match status" value="1"/>
</dbReference>
<evidence type="ECO:0000256" key="3">
    <source>
        <dbReference type="ARBA" id="ARBA00022816"/>
    </source>
</evidence>
<dbReference type="EMBL" id="CABVLU010000004">
    <property type="protein sequence ID" value="VVT56505.1"/>
    <property type="molecule type" value="Genomic_DNA"/>
</dbReference>
<dbReference type="GO" id="GO:0000056">
    <property type="term" value="P:ribosomal small subunit export from nucleus"/>
    <property type="evidence" value="ECO:0007669"/>
    <property type="project" value="InterPro"/>
</dbReference>
<reference evidence="8 9" key="1">
    <citation type="submission" date="2019-09" db="EMBL/GenBank/DDBJ databases">
        <authorList>
            <person name="Brejova B."/>
        </authorList>
    </citation>
    <scope>NUCLEOTIDE SEQUENCE [LARGE SCALE GENOMIC DNA]</scope>
</reference>
<evidence type="ECO:0000256" key="5">
    <source>
        <dbReference type="ARBA" id="ARBA00023010"/>
    </source>
</evidence>
<dbReference type="GO" id="GO:0005643">
    <property type="term" value="C:nuclear pore"/>
    <property type="evidence" value="ECO:0007669"/>
    <property type="project" value="UniProtKB-SubCell"/>
</dbReference>
<evidence type="ECO:0000313" key="8">
    <source>
        <dbReference type="EMBL" id="VVT56505.1"/>
    </source>
</evidence>
<dbReference type="Proteomes" id="UP000398389">
    <property type="component" value="Unassembled WGS sequence"/>
</dbReference>
<keyword evidence="6" id="KW-0906">Nuclear pore complex</keyword>
<keyword evidence="2" id="KW-0813">Transport</keyword>
<evidence type="ECO:0000256" key="2">
    <source>
        <dbReference type="ARBA" id="ARBA00022448"/>
    </source>
</evidence>
<proteinExistence type="predicted"/>
<dbReference type="GeneID" id="43583929"/>
<gene>
    <name evidence="8" type="ORF">SAPINGB_P005114</name>
</gene>
<dbReference type="GO" id="GO:0000055">
    <property type="term" value="P:ribosomal large subunit export from nucleus"/>
    <property type="evidence" value="ECO:0007669"/>
    <property type="project" value="InterPro"/>
</dbReference>
<keyword evidence="5" id="KW-0811">Translocation</keyword>
<dbReference type="GO" id="GO:0006606">
    <property type="term" value="P:protein import into nucleus"/>
    <property type="evidence" value="ECO:0007669"/>
    <property type="project" value="TreeGrafter"/>
</dbReference>
<dbReference type="AlphaFoldDB" id="A0A5E8C0V1"/>
<evidence type="ECO:0000256" key="4">
    <source>
        <dbReference type="ARBA" id="ARBA00022927"/>
    </source>
</evidence>